<dbReference type="InterPro" id="IPR013507">
    <property type="entry name" value="DNA_mismatch_S5_2-like"/>
</dbReference>
<evidence type="ECO:0000259" key="5">
    <source>
        <dbReference type="SMART" id="SM01340"/>
    </source>
</evidence>
<feature type="compositionally biased region" description="Basic and acidic residues" evidence="3">
    <location>
        <begin position="1607"/>
        <end position="1622"/>
    </location>
</feature>
<dbReference type="Gene3D" id="3.30.230.10">
    <property type="match status" value="1"/>
</dbReference>
<sequence length="1662" mass="190090">MDGSNLFLNLSNNAFYSTCEPCTVPSKVPPQIQKAIDNLLANLACVPEEAPLKAQYTHIRVGVVSAALVIEGNYLEWIMSKVRRLSDCDARKRNGIYDNALGLGSHSRSPCKENRETSRKRGRSATDENNKAPKRARIDVNVTSNEGSEFPSGLQNTPGQDVLDNTFQTKQYIPHHLIGLMYQLDLSVLCSLRKSMYEHKYPSLSLAFGDSEIDAFSNIVLRYKKKSIHIQIENVDKYYIDNNISYARLFTKERRSSSVNSYFGSFVKYLISKSGSVSDNVEYLVVYTNSCLDLTEEKELKKGRLRNFYPFKFDSINIEECDILKDFLFINDNTQESGFYQFSQNKTTREGLLKQLEFLPDMQKGIKERKFPQEEIKEAFLDKLVFAVNQPNREELNSIIKNEIKKNSKAQDDYIALQERILHDLTVPEKHKKLGNYIPGIIYEFNLLMLFLHDMFLHKNMSSISFEGKNHSTSDNITINYKDRITYVKSHNANNSVSYSQLFPSRTQERKNKFSINKHFSLFIEELEKDIEYFIIYTNTGLDLTEEKRLKKGQSKDFYPLKFDSIDTQKKKYKILRDCSCIDVNSLYRFPQKETTKLLSLLKLPPSLQREKEEILPNEKEIKEKFLDKLIFAVNQPNGEGLNSIIGREIEKSNVPYDYEELREITLRWLESHGFGPITKEIMEKLLGDIKNNRSSCQEIQNKNIDEEIKFARSVVGIEGTPTFGKFLDFLVKGEGRKYLEVLEREGIKLTSMSSILNRAGTNAIKAFKDLHNLWFDEKGNKKQYLKTLEENGMNLANMSSVLSRTGSNAAEAFKNLYDLWFDKKGNKTQYLKTLEENGMNLANMSSVLSRAGSNAAEAFKNLYDLWFDEKGNKTQYLKTLEENGMNLANTSNILHGAGSNAVKAFKDLYGLWFDEKGNKTQYLKTLEENGINLTNMSSVLGGAGSNAAEAFKNLYGLWFDEKGNKTQYLKTLEENGINLTNMSSVLSRAGSNAAEAFKNLYGLWFDEKGNKTQYLKTLEENGINLTNMSSILSGAGSNAAEAFKNLHDLWFDEKGNKTQHLETLEENGMNLANMSSVLSRAGSNAAEAFKNLYDLWFNEKGNKTQYLKTLEENGINLTNMSSILSGAGSNAIKAFKNLYDLWFDAEGNKTQYLKTLGENGINLTNMSSVLHRAGSNAAKAFKDLYDLWFDAEGTMINYRVGFTLSSGNKKLLKYAKQTSLFSRLCEMKEEFQNNSLEINEEEDGVKLTGHICKPTVNRGKSDMIYTFVNGRPIKDNLLVGAIRYAYHDFIPSDRYPFATLHLEVPYDQVDVNVHPNKSEVRFQNKRLIYEIVRRGIIKALSTRIGTVAASGLESKGIEEKLLFDASKSQEQVNSGEKKNQKEFYEKRPSLLGNRLMKEFNAPDERKQSLSETFKYRGIDKSSPRKETMVLEREQIDLIENRPLGFARCQVYNTYIIAETGDRLIIVDQHAAHERLVYEYLKQKTSIKRQKLLLPEVVKIENQAGMEMVEMYKDKLFEMGFDIEIESENKVIAREIPAILGAIDVKEMLMDIAVRLTEIEDTLPIEDKQTNKDEIESSGPVMTKKEKALNSVSKSSFLNYLMGEKNEDMEHQEPKQEFKSEESNDEEEDQIKQVSSTWEVLQNNYGIGIKMKNWVNRTENSN</sequence>
<dbReference type="NCBIfam" id="TIGR00585">
    <property type="entry name" value="mutl"/>
    <property type="match status" value="1"/>
</dbReference>
<organism evidence="6 7">
    <name type="scientific">Rhodnius prolixus</name>
    <name type="common">Triatomid bug</name>
    <dbReference type="NCBI Taxonomy" id="13249"/>
    <lineage>
        <taxon>Eukaryota</taxon>
        <taxon>Metazoa</taxon>
        <taxon>Ecdysozoa</taxon>
        <taxon>Arthropoda</taxon>
        <taxon>Hexapoda</taxon>
        <taxon>Insecta</taxon>
        <taxon>Pterygota</taxon>
        <taxon>Neoptera</taxon>
        <taxon>Paraneoptera</taxon>
        <taxon>Hemiptera</taxon>
        <taxon>Heteroptera</taxon>
        <taxon>Panheteroptera</taxon>
        <taxon>Cimicomorpha</taxon>
        <taxon>Reduviidae</taxon>
        <taxon>Triatominae</taxon>
        <taxon>Rhodnius</taxon>
    </lineage>
</organism>
<dbReference type="InterPro" id="IPR042121">
    <property type="entry name" value="MutL_C_regsub"/>
</dbReference>
<dbReference type="SMART" id="SM00853">
    <property type="entry name" value="MutL_C"/>
    <property type="match status" value="1"/>
</dbReference>
<dbReference type="EMBL" id="ACPB03003592">
    <property type="status" value="NOT_ANNOTATED_CDS"/>
    <property type="molecule type" value="Genomic_DNA"/>
</dbReference>
<dbReference type="InterPro" id="IPR037198">
    <property type="entry name" value="MutL_C_sf"/>
</dbReference>
<dbReference type="GO" id="GO:0005524">
    <property type="term" value="F:ATP binding"/>
    <property type="evidence" value="ECO:0007669"/>
    <property type="project" value="InterPro"/>
</dbReference>
<dbReference type="InterPro" id="IPR002099">
    <property type="entry name" value="MutL/Mlh/PMS"/>
</dbReference>
<dbReference type="eggNOG" id="KOG1978">
    <property type="taxonomic scope" value="Eukaryota"/>
</dbReference>
<protein>
    <recommendedName>
        <fullName evidence="8">DNA mismatch repair protein</fullName>
    </recommendedName>
</protein>
<evidence type="ECO:0000256" key="2">
    <source>
        <dbReference type="SAM" id="Coils"/>
    </source>
</evidence>
<dbReference type="Pfam" id="PF01119">
    <property type="entry name" value="DNA_mis_repair"/>
    <property type="match status" value="1"/>
</dbReference>
<evidence type="ECO:0000313" key="7">
    <source>
        <dbReference type="Proteomes" id="UP000015103"/>
    </source>
</evidence>
<dbReference type="InterPro" id="IPR014790">
    <property type="entry name" value="MutL_C"/>
</dbReference>
<accession>T1I626</accession>
<dbReference type="Pfam" id="PF08676">
    <property type="entry name" value="MutL_C"/>
    <property type="match status" value="1"/>
</dbReference>
<feature type="domain" description="DNA mismatch repair protein S5" evidence="5">
    <location>
        <begin position="1222"/>
        <end position="1342"/>
    </location>
</feature>
<dbReference type="GO" id="GO:0016887">
    <property type="term" value="F:ATP hydrolysis activity"/>
    <property type="evidence" value="ECO:0007669"/>
    <property type="project" value="InterPro"/>
</dbReference>
<proteinExistence type="predicted"/>
<dbReference type="EMBL" id="ACPB03003593">
    <property type="status" value="NOT_ANNOTATED_CDS"/>
    <property type="molecule type" value="Genomic_DNA"/>
</dbReference>
<dbReference type="Gene3D" id="3.30.1540.20">
    <property type="entry name" value="MutL, C-terminal domain, dimerisation subdomain"/>
    <property type="match status" value="1"/>
</dbReference>
<dbReference type="GO" id="GO:0140664">
    <property type="term" value="F:ATP-dependent DNA damage sensor activity"/>
    <property type="evidence" value="ECO:0007669"/>
    <property type="project" value="InterPro"/>
</dbReference>
<dbReference type="GO" id="GO:0030983">
    <property type="term" value="F:mismatched DNA binding"/>
    <property type="evidence" value="ECO:0007669"/>
    <property type="project" value="InterPro"/>
</dbReference>
<dbReference type="EnsemblMetazoa" id="RPRC011745-RA">
    <property type="protein sequence ID" value="RPRC011745-PA"/>
    <property type="gene ID" value="RPRC011745"/>
</dbReference>
<dbReference type="EMBL" id="ACPB03003590">
    <property type="status" value="NOT_ANNOTATED_CDS"/>
    <property type="molecule type" value="Genomic_DNA"/>
</dbReference>
<dbReference type="InParanoid" id="T1I626"/>
<dbReference type="PANTHER" id="PTHR10073">
    <property type="entry name" value="DNA MISMATCH REPAIR PROTEIN MLH, PMS, MUTL"/>
    <property type="match status" value="1"/>
</dbReference>
<dbReference type="SMART" id="SM01340">
    <property type="entry name" value="DNA_mis_repair"/>
    <property type="match status" value="1"/>
</dbReference>
<reference evidence="6" key="1">
    <citation type="submission" date="2015-05" db="UniProtKB">
        <authorList>
            <consortium name="EnsemblMetazoa"/>
        </authorList>
    </citation>
    <scope>IDENTIFICATION</scope>
</reference>
<feature type="region of interest" description="Disordered" evidence="3">
    <location>
        <begin position="1607"/>
        <end position="1635"/>
    </location>
</feature>
<dbReference type="SUPFAM" id="SSF54211">
    <property type="entry name" value="Ribosomal protein S5 domain 2-like"/>
    <property type="match status" value="1"/>
</dbReference>
<name>T1I626_RHOPR</name>
<dbReference type="EMBL" id="ACPB03003591">
    <property type="status" value="NOT_ANNOTATED_CDS"/>
    <property type="molecule type" value="Genomic_DNA"/>
</dbReference>
<dbReference type="OMA" id="KNLYGLW"/>
<keyword evidence="1" id="KW-0234">DNA repair</keyword>
<dbReference type="HOGENOM" id="CLU_242113_0_0_1"/>
<dbReference type="GO" id="GO:0006298">
    <property type="term" value="P:mismatch repair"/>
    <property type="evidence" value="ECO:0007669"/>
    <property type="project" value="InterPro"/>
</dbReference>
<keyword evidence="1" id="KW-0227">DNA damage</keyword>
<dbReference type="VEuPathDB" id="VectorBase:RPRC011745"/>
<dbReference type="InterPro" id="IPR042120">
    <property type="entry name" value="MutL_C_dimsub"/>
</dbReference>
<dbReference type="EMBL" id="ACPB03003594">
    <property type="status" value="NOT_ANNOTATED_CDS"/>
    <property type="molecule type" value="Genomic_DNA"/>
</dbReference>
<dbReference type="PANTHER" id="PTHR10073:SF12">
    <property type="entry name" value="DNA MISMATCH REPAIR PROTEIN MLH1"/>
    <property type="match status" value="1"/>
</dbReference>
<keyword evidence="2" id="KW-0175">Coiled coil</keyword>
<dbReference type="STRING" id="13249.T1I626"/>
<dbReference type="CDD" id="cd00782">
    <property type="entry name" value="MutL_Trans"/>
    <property type="match status" value="1"/>
</dbReference>
<evidence type="ECO:0008006" key="8">
    <source>
        <dbReference type="Google" id="ProtNLM"/>
    </source>
</evidence>
<evidence type="ECO:0000313" key="6">
    <source>
        <dbReference type="EnsemblMetazoa" id="RPRC011745-PA"/>
    </source>
</evidence>
<dbReference type="SUPFAM" id="SSF118116">
    <property type="entry name" value="DNA mismatch repair protein MutL"/>
    <property type="match status" value="1"/>
</dbReference>
<dbReference type="GO" id="GO:0032300">
    <property type="term" value="C:mismatch repair complex"/>
    <property type="evidence" value="ECO:0007669"/>
    <property type="project" value="InterPro"/>
</dbReference>
<evidence type="ECO:0000256" key="1">
    <source>
        <dbReference type="ARBA" id="ARBA00023204"/>
    </source>
</evidence>
<dbReference type="InterPro" id="IPR014721">
    <property type="entry name" value="Ribsml_uS5_D2-typ_fold_subgr"/>
</dbReference>
<keyword evidence="7" id="KW-1185">Reference proteome</keyword>
<feature type="coiled-coil region" evidence="2">
    <location>
        <begin position="393"/>
        <end position="420"/>
    </location>
</feature>
<dbReference type="Gene3D" id="3.30.1370.100">
    <property type="entry name" value="MutL, C-terminal domain, regulatory subdomain"/>
    <property type="match status" value="1"/>
</dbReference>
<dbReference type="Proteomes" id="UP000015103">
    <property type="component" value="Unassembled WGS sequence"/>
</dbReference>
<evidence type="ECO:0000259" key="4">
    <source>
        <dbReference type="SMART" id="SM00853"/>
    </source>
</evidence>
<feature type="compositionally biased region" description="Basic and acidic residues" evidence="3">
    <location>
        <begin position="110"/>
        <end position="131"/>
    </location>
</feature>
<dbReference type="InterPro" id="IPR038973">
    <property type="entry name" value="MutL/Mlh/Pms-like"/>
</dbReference>
<feature type="region of interest" description="Disordered" evidence="3">
    <location>
        <begin position="106"/>
        <end position="136"/>
    </location>
</feature>
<evidence type="ECO:0000256" key="3">
    <source>
        <dbReference type="SAM" id="MobiDB-lite"/>
    </source>
</evidence>
<dbReference type="InterPro" id="IPR020568">
    <property type="entry name" value="Ribosomal_Su5_D2-typ_SF"/>
</dbReference>
<feature type="domain" description="MutL C-terminal dimerisation" evidence="4">
    <location>
        <begin position="1447"/>
        <end position="1601"/>
    </location>
</feature>